<accession>A0AAW7Q3Y3</accession>
<name>A0AAW7Q3Y3_9BACT</name>
<comment type="caution">
    <text evidence="1">The sequence shown here is derived from an EMBL/GenBank/DDBJ whole genome shotgun (WGS) entry which is preliminary data.</text>
</comment>
<reference evidence="1" key="2">
    <citation type="submission" date="2023-01" db="EMBL/GenBank/DDBJ databases">
        <authorList>
            <person name="Uljanovas D."/>
        </authorList>
    </citation>
    <scope>NUCLEOTIDE SEQUENCE</scope>
    <source>
        <strain evidence="1">W48</strain>
    </source>
</reference>
<reference evidence="1" key="1">
    <citation type="journal article" date="2023" name="Microorganisms">
        <title>Genomic Characterization of Arcobacter butzleri Strains Isolated from Various Sources in Lithuania.</title>
        <authorList>
            <person name="Uljanovas D."/>
            <person name="Golz G."/>
            <person name="Fleischmann S."/>
            <person name="Kudirkiene E."/>
            <person name="Kasetiene N."/>
            <person name="Grineviciene A."/>
            <person name="Tamuleviciene E."/>
            <person name="Aksomaitiene J."/>
            <person name="Alter T."/>
            <person name="Malakauskas M."/>
        </authorList>
    </citation>
    <scope>NUCLEOTIDE SEQUENCE</scope>
    <source>
        <strain evidence="1">W48</strain>
    </source>
</reference>
<dbReference type="AlphaFoldDB" id="A0AAW7Q3Y3"/>
<dbReference type="Pfam" id="PF13589">
    <property type="entry name" value="HATPase_c_3"/>
    <property type="match status" value="1"/>
</dbReference>
<dbReference type="Gene3D" id="3.30.565.10">
    <property type="entry name" value="Histidine kinase-like ATPase, C-terminal domain"/>
    <property type="match status" value="1"/>
</dbReference>
<gene>
    <name evidence="1" type="ORF">PJV88_05965</name>
</gene>
<keyword evidence="1" id="KW-0547">Nucleotide-binding</keyword>
<keyword evidence="1" id="KW-0067">ATP-binding</keyword>
<dbReference type="GO" id="GO:0005524">
    <property type="term" value="F:ATP binding"/>
    <property type="evidence" value="ECO:0007669"/>
    <property type="project" value="UniProtKB-KW"/>
</dbReference>
<dbReference type="Proteomes" id="UP001170713">
    <property type="component" value="Unassembled WGS sequence"/>
</dbReference>
<organism evidence="1 2">
    <name type="scientific">Aliarcobacter butzleri</name>
    <dbReference type="NCBI Taxonomy" id="28197"/>
    <lineage>
        <taxon>Bacteria</taxon>
        <taxon>Pseudomonadati</taxon>
        <taxon>Campylobacterota</taxon>
        <taxon>Epsilonproteobacteria</taxon>
        <taxon>Campylobacterales</taxon>
        <taxon>Arcobacteraceae</taxon>
        <taxon>Aliarcobacter</taxon>
    </lineage>
</organism>
<evidence type="ECO:0000313" key="1">
    <source>
        <dbReference type="EMBL" id="MDN5114182.1"/>
    </source>
</evidence>
<dbReference type="RefSeq" id="WP_301342865.1">
    <property type="nucleotide sequence ID" value="NZ_JAQJJC010000007.1"/>
</dbReference>
<proteinExistence type="predicted"/>
<sequence length="551" mass="63772">MNVEIEDIKINEVDISPEISMYNLLESYPYNLGSALSEYIDNSIQSFLDNREKLYKEKINVTITVDFSDKSNKKIIIEDDGAGITYNNLKRAMKPAFKPNEQNLNEFGIGMKAASIWIGRKWTLTNSQLNRKNSNECQKIVFDLNELIIKNKGIIPIVIQNNGCCKNGVKITIEDLVKDFDKNQVEDAFLTLQENYQYFINIDKILNLHLIFSENKNLPSLADEATSIPKILVSPKMIIKKNIPYWENEVDKVWKKDVNFEFNGKIVHGFVMCRETSSYKNPGVKIFRQKRLIKGTVRNPNYPIDLLDTANKRISIRFYAELHLDGQKISNNKMELNINEKLLYTILQEQEGVQDILNQARDYQADKVKKNLVEVYKEFEDLKNESTNKNKEDKKTEITSNKDTKTVPAKYTDVLDTVIKNTKDLIVQNIALEAKKLYIQSNWGFILCYRVIAERIIQEKIKQIDILKYNKDNIANKGIVELVKWLANNKGTLNFNDTWKSLDKSLNQINGSNKFEITNLVGHGHYYPTKQEIDILIINTQKLLEWAVSSE</sequence>
<dbReference type="InterPro" id="IPR036890">
    <property type="entry name" value="HATPase_C_sf"/>
</dbReference>
<evidence type="ECO:0000313" key="2">
    <source>
        <dbReference type="Proteomes" id="UP001170713"/>
    </source>
</evidence>
<dbReference type="EMBL" id="JAQJJC010000007">
    <property type="protein sequence ID" value="MDN5114182.1"/>
    <property type="molecule type" value="Genomic_DNA"/>
</dbReference>
<dbReference type="SUPFAM" id="SSF55874">
    <property type="entry name" value="ATPase domain of HSP90 chaperone/DNA topoisomerase II/histidine kinase"/>
    <property type="match status" value="1"/>
</dbReference>
<protein>
    <submittedName>
        <fullName evidence="1">ATP-binding protein</fullName>
    </submittedName>
</protein>